<proteinExistence type="inferred from homology"/>
<dbReference type="Pfam" id="PF00202">
    <property type="entry name" value="Aminotran_3"/>
    <property type="match status" value="1"/>
</dbReference>
<dbReference type="EMBL" id="RJPH01000026">
    <property type="protein sequence ID" value="RSJ65567.1"/>
    <property type="molecule type" value="Genomic_DNA"/>
</dbReference>
<dbReference type="Proteomes" id="UP000278274">
    <property type="component" value="Unassembled WGS sequence"/>
</dbReference>
<reference evidence="4 5" key="1">
    <citation type="submission" date="2018-11" db="EMBL/GenBank/DDBJ databases">
        <title>Species Designations Belie Phenotypic and Genotypic Heterogeneity in Oral Streptococci.</title>
        <authorList>
            <person name="Velsko I."/>
        </authorList>
    </citation>
    <scope>NUCLEOTIDE SEQUENCE [LARGE SCALE GENOMIC DNA]</scope>
    <source>
        <strain evidence="4 5">BCA2</strain>
    </source>
</reference>
<dbReference type="AlphaFoldDB" id="A0A428FSB1"/>
<dbReference type="InterPro" id="IPR049704">
    <property type="entry name" value="Aminotrans_3_PPA_site"/>
</dbReference>
<sequence>MTSHKKINKVWHAFKQMKDYIENGPEILTHVNSENYFQSVDNKILYDGVSTLLNSNIGHVNSEIISSISSQLKKLDNATLFTSTNATSIECSQRLCRLCDDHYFSTFFTNSGSEACDTALKIVLKYWRNKNEHRNVIISLKGAYHGSSIGAMMIANGGFNNDDFNLECSNFHQINVPNSMDINDEINNCLDEFKSFCSVNKGKIAALFLELTQLSNGANVLPLRYVEEIYKISKQEGILLVIDEVATGFGRTGKMFDSQNYNIWGDIMMTAKAITSGYFPLGAVLVTEEVYMAFYGDTQDGKHLEHGYTTGGHPVACAAALANINIIEKNNLIANSSEKGNLLLNKLRNELLCSPLVRCIRGKGLIQAIIFEEIRIKNMEAWGIAEILSKFLSNRGLLLYPDDTNILIVAPPLTVNEEECSMIVEKLKDAIKKVEFLLQMED</sequence>
<dbReference type="GO" id="GO:0008483">
    <property type="term" value="F:transaminase activity"/>
    <property type="evidence" value="ECO:0007669"/>
    <property type="project" value="UniProtKB-KW"/>
</dbReference>
<dbReference type="InterPro" id="IPR015421">
    <property type="entry name" value="PyrdxlP-dep_Trfase_major"/>
</dbReference>
<dbReference type="InterPro" id="IPR015422">
    <property type="entry name" value="PyrdxlP-dep_Trfase_small"/>
</dbReference>
<evidence type="ECO:0000313" key="4">
    <source>
        <dbReference type="EMBL" id="RSJ65567.1"/>
    </source>
</evidence>
<dbReference type="SUPFAM" id="SSF53383">
    <property type="entry name" value="PLP-dependent transferases"/>
    <property type="match status" value="1"/>
</dbReference>
<dbReference type="PIRSF" id="PIRSF000521">
    <property type="entry name" value="Transaminase_4ab_Lys_Orn"/>
    <property type="match status" value="1"/>
</dbReference>
<accession>A0A428FSB1</accession>
<keyword evidence="4" id="KW-0808">Transferase</keyword>
<name>A0A428FSB1_STROR</name>
<dbReference type="PANTHER" id="PTHR43094">
    <property type="entry name" value="AMINOTRANSFERASE"/>
    <property type="match status" value="1"/>
</dbReference>
<comment type="caution">
    <text evidence="4">The sequence shown here is derived from an EMBL/GenBank/DDBJ whole genome shotgun (WGS) entry which is preliminary data.</text>
</comment>
<evidence type="ECO:0000256" key="3">
    <source>
        <dbReference type="RuleBase" id="RU003560"/>
    </source>
</evidence>
<keyword evidence="4" id="KW-0032">Aminotransferase</keyword>
<dbReference type="RefSeq" id="WP_125417098.1">
    <property type="nucleotide sequence ID" value="NZ_RJPH01000026.1"/>
</dbReference>
<dbReference type="PROSITE" id="PS00600">
    <property type="entry name" value="AA_TRANSFER_CLASS_3"/>
    <property type="match status" value="1"/>
</dbReference>
<evidence type="ECO:0000256" key="1">
    <source>
        <dbReference type="ARBA" id="ARBA00008954"/>
    </source>
</evidence>
<comment type="similarity">
    <text evidence="1 3">Belongs to the class-III pyridoxal-phosphate-dependent aminotransferase family.</text>
</comment>
<dbReference type="InterPro" id="IPR015424">
    <property type="entry name" value="PyrdxlP-dep_Trfase"/>
</dbReference>
<gene>
    <name evidence="4" type="primary">bioK</name>
    <name evidence="4" type="ORF">D8805_09475</name>
</gene>
<dbReference type="EC" id="2.6.1.-" evidence="4"/>
<organism evidence="4 5">
    <name type="scientific">Streptococcus oralis subsp. dentisani</name>
    <dbReference type="NCBI Taxonomy" id="1458253"/>
    <lineage>
        <taxon>Bacteria</taxon>
        <taxon>Bacillati</taxon>
        <taxon>Bacillota</taxon>
        <taxon>Bacilli</taxon>
        <taxon>Lactobacillales</taxon>
        <taxon>Streptococcaceae</taxon>
        <taxon>Streptococcus</taxon>
    </lineage>
</organism>
<dbReference type="GO" id="GO:0030170">
    <property type="term" value="F:pyridoxal phosphate binding"/>
    <property type="evidence" value="ECO:0007669"/>
    <property type="project" value="InterPro"/>
</dbReference>
<keyword evidence="2 3" id="KW-0663">Pyridoxal phosphate</keyword>
<protein>
    <submittedName>
        <fullName evidence="4">L-Lysine-8-amino-7-oxononanoate aminotransferase</fullName>
        <ecNumber evidence="4">2.6.1.-</ecNumber>
    </submittedName>
</protein>
<evidence type="ECO:0000313" key="5">
    <source>
        <dbReference type="Proteomes" id="UP000278274"/>
    </source>
</evidence>
<evidence type="ECO:0000256" key="2">
    <source>
        <dbReference type="ARBA" id="ARBA00022898"/>
    </source>
</evidence>
<dbReference type="PANTHER" id="PTHR43094:SF1">
    <property type="entry name" value="AMINOTRANSFERASE CLASS-III"/>
    <property type="match status" value="1"/>
</dbReference>
<dbReference type="Gene3D" id="3.40.640.10">
    <property type="entry name" value="Type I PLP-dependent aspartate aminotransferase-like (Major domain)"/>
    <property type="match status" value="1"/>
</dbReference>
<dbReference type="Gene3D" id="3.90.1150.10">
    <property type="entry name" value="Aspartate Aminotransferase, domain 1"/>
    <property type="match status" value="1"/>
</dbReference>
<dbReference type="CDD" id="cd00610">
    <property type="entry name" value="OAT_like"/>
    <property type="match status" value="1"/>
</dbReference>
<dbReference type="InterPro" id="IPR005814">
    <property type="entry name" value="Aminotrans_3"/>
</dbReference>